<dbReference type="AlphaFoldDB" id="A0A2S3WUG8"/>
<dbReference type="InterPro" id="IPR000274">
    <property type="entry name" value="Adenylate_cyclase_1"/>
</dbReference>
<proteinExistence type="predicted"/>
<dbReference type="PANTHER" id="PTHR38760:SF1">
    <property type="entry name" value="ADENYLATE CYCLASE"/>
    <property type="match status" value="1"/>
</dbReference>
<dbReference type="Pfam" id="PF12633">
    <property type="entry name" value="Adenyl_cycl_N"/>
    <property type="match status" value="1"/>
</dbReference>
<dbReference type="RefSeq" id="WP_103448532.1">
    <property type="nucleotide sequence ID" value="NZ_MINH01000021.1"/>
</dbReference>
<feature type="domain" description="Adenylate cyclase class-I N-terminal" evidence="1">
    <location>
        <begin position="20"/>
        <end position="216"/>
    </location>
</feature>
<reference evidence="2 3" key="2">
    <citation type="submission" date="2018-03" db="EMBL/GenBank/DDBJ databases">
        <title>Draft genome of Pseudomonas putida strain KH-21-114.</title>
        <authorList>
            <person name="Yoshizawa S."/>
            <person name="Khan N.H."/>
            <person name="Nishimura M."/>
            <person name="Chiura H.X."/>
            <person name="Ogura Y."/>
            <person name="Hayashi T."/>
            <person name="Kogure K."/>
        </authorList>
    </citation>
    <scope>NUCLEOTIDE SEQUENCE [LARGE SCALE GENOMIC DNA]</scope>
    <source>
        <strain evidence="2 3">KH-21-114</strain>
    </source>
</reference>
<accession>A0A2S3WUG8</accession>
<evidence type="ECO:0000259" key="1">
    <source>
        <dbReference type="Pfam" id="PF12633"/>
    </source>
</evidence>
<dbReference type="OrthoDB" id="5571448at2"/>
<name>A0A2S3WUG8_PSEPU</name>
<dbReference type="PIRSF" id="PIRSF001444">
    <property type="entry name" value="Adenylate_cycl"/>
    <property type="match status" value="1"/>
</dbReference>
<dbReference type="GO" id="GO:0006171">
    <property type="term" value="P:cAMP biosynthetic process"/>
    <property type="evidence" value="ECO:0007669"/>
    <property type="project" value="InterPro"/>
</dbReference>
<dbReference type="NCBIfam" id="NF006985">
    <property type="entry name" value="PRK09450.2-5"/>
    <property type="match status" value="1"/>
</dbReference>
<dbReference type="Pfam" id="PF01295">
    <property type="entry name" value="Adenylate_cycl"/>
    <property type="match status" value="1"/>
</dbReference>
<reference evidence="2 3" key="1">
    <citation type="submission" date="2016-08" db="EMBL/GenBank/DDBJ databases">
        <authorList>
            <person name="Seilhamer J.J."/>
        </authorList>
    </citation>
    <scope>NUCLEOTIDE SEQUENCE [LARGE SCALE GENOMIC DNA]</scope>
    <source>
        <strain evidence="2 3">KH-21-114</strain>
    </source>
</reference>
<gene>
    <name evidence="2" type="ORF">BGP84_19495</name>
</gene>
<organism evidence="2 3">
    <name type="scientific">Pseudomonas putida</name>
    <name type="common">Arthrobacter siderocapsulatus</name>
    <dbReference type="NCBI Taxonomy" id="303"/>
    <lineage>
        <taxon>Bacteria</taxon>
        <taxon>Pseudomonadati</taxon>
        <taxon>Pseudomonadota</taxon>
        <taxon>Gammaproteobacteria</taxon>
        <taxon>Pseudomonadales</taxon>
        <taxon>Pseudomonadaceae</taxon>
        <taxon>Pseudomonas</taxon>
    </lineage>
</organism>
<dbReference type="PANTHER" id="PTHR38760">
    <property type="entry name" value="ADENYLATE CYCLASE"/>
    <property type="match status" value="1"/>
</dbReference>
<dbReference type="EMBL" id="MINH01000021">
    <property type="protein sequence ID" value="POG05080.1"/>
    <property type="molecule type" value="Genomic_DNA"/>
</dbReference>
<dbReference type="InterPro" id="IPR024685">
    <property type="entry name" value="Adenylate_cyclase_1_N"/>
</dbReference>
<dbReference type="GO" id="GO:0004016">
    <property type="term" value="F:adenylate cyclase activity"/>
    <property type="evidence" value="ECO:0007669"/>
    <property type="project" value="InterPro"/>
</dbReference>
<evidence type="ECO:0000313" key="2">
    <source>
        <dbReference type="EMBL" id="POG05080.1"/>
    </source>
</evidence>
<dbReference type="Proteomes" id="UP000237230">
    <property type="component" value="Unassembled WGS sequence"/>
</dbReference>
<sequence>MNHPHEIRPDLDEGIDRKVLATLRARFLHINQCRLERAMEGLSSRQQLVLTLLPLLFHVNHPLLPGYVSGATPAGVAGFEPDAEQVADAQRLARSFAYKARHGNPPRPIHGLFLMGSLGSLAQAEQSDMDLWVCHAPGLAETEREELRRKCQLLETWAASQGAEAHFFLIDPQSFAQGLRDSQLSSDDCGTTQHFLLLDEFYRTAIWLAGRTPLWWLVPVYEEHNYQAYTETLLSKRFIRNQDALDLGNLAHIPPGEYVGAGLWQLYKGIDSPYKSLLKLLLTEVYASEHPTVRCLSLDYKQAVFANHLNLDELDPYVMVYRRIERYLQQRGETARLELVRRSLYLKVNKKLSGLDRSRSNGWQRQLLQRLADEWGWDERQLAMLDSRSQWKVRQVAVERRELVAELNHSYRFLGQFAQSQAASSRADQRDLNVLGRRLYAAFERRAGKIEVINPGIAPDIAEDTLTLVQSPNRKEPGSHHWGLYNGNLGVHEWEHFSPIKRCRELLELLTWAHRNGVIDSTTRLALHPGDSDLSEFELFNLLGSLQQSIPLPLGSVSEERLLQPSVADEILLLVNVGVDPLRHHRDLNILMTTERTDSLSYAGVRENLVLTVDQITLNSWNEVLVQRYDGEHALLRCLRDFLNSLGQRSHRPKVRVRCFCHNRAQAISQRVEEVFDTAQLLLDQGLNHRYLLQVAQYTHVLELLPGQVSLATMTEHDAVLDHLGQVRSRYSPLHLDGNAMQDYDLPLVLEHGRRNCIQVFYRLLDGWADLYVLDEYNALWQQRLPLHDENHLLLPMQRFLRSVVMRHDARLPLDRLQQASLEIRYAQLLPSGPGKARCIEPRPTPSVATDQPYYEVQAILQAGAGGEVQVTLYCDQREFSELEHGDQLYEVVARQILGQRRSAGHYRCYITDLELSELLEDEQGSTSLYLRYKRELEYALNQGLEKIQAELAC</sequence>
<comment type="caution">
    <text evidence="2">The sequence shown here is derived from an EMBL/GenBank/DDBJ whole genome shotgun (WGS) entry which is preliminary data.</text>
</comment>
<evidence type="ECO:0000313" key="3">
    <source>
        <dbReference type="Proteomes" id="UP000237230"/>
    </source>
</evidence>
<protein>
    <submittedName>
        <fullName evidence="2">Adenylate cyclase</fullName>
    </submittedName>
</protein>